<name>A0A2V0QDX0_PSESF</name>
<accession>A0A2V0QDX0</accession>
<dbReference type="Proteomes" id="UP000247480">
    <property type="component" value="Unassembled WGS sequence"/>
</dbReference>
<evidence type="ECO:0000313" key="2">
    <source>
        <dbReference type="Proteomes" id="UP000247480"/>
    </source>
</evidence>
<evidence type="ECO:0000313" key="1">
    <source>
        <dbReference type="EMBL" id="GBH11144.1"/>
    </source>
</evidence>
<dbReference type="AlphaFoldDB" id="A0A2V0QDX0"/>
<proteinExistence type="predicted"/>
<organism evidence="1 2">
    <name type="scientific">Pseudomonas syringae pv. actinidiae</name>
    <dbReference type="NCBI Taxonomy" id="103796"/>
    <lineage>
        <taxon>Bacteria</taxon>
        <taxon>Pseudomonadati</taxon>
        <taxon>Pseudomonadota</taxon>
        <taxon>Gammaproteobacteria</taxon>
        <taxon>Pseudomonadales</taxon>
        <taxon>Pseudomonadaceae</taxon>
        <taxon>Pseudomonas</taxon>
        <taxon>Pseudomonas syringae</taxon>
    </lineage>
</organism>
<sequence>MEWVAGSSWNQWPDVHGMGGRMTVESAARETEILGALPWLESAFQKSLTSV</sequence>
<comment type="caution">
    <text evidence="1">The sequence shown here is derived from an EMBL/GenBank/DDBJ whole genome shotgun (WGS) entry which is preliminary data.</text>
</comment>
<gene>
    <name evidence="1" type="ORF">KPSA1_04580</name>
</gene>
<reference evidence="1 2" key="1">
    <citation type="submission" date="2018-04" db="EMBL/GenBank/DDBJ databases">
        <title>Draft genome sequence of Pseudomonas syringae pv. actinidiae biovar 1 strains isolated from kiwifruit in Kagawa prefecture.</title>
        <authorList>
            <person name="Tabuchi M."/>
            <person name="Saito M."/>
            <person name="Fujiwara S."/>
            <person name="Sasa N."/>
            <person name="Akimitsu K."/>
            <person name="Gomi K."/>
            <person name="Konishi-Sugita S."/>
            <person name="Hamano K."/>
            <person name="Kataoka I."/>
        </authorList>
    </citation>
    <scope>NUCLEOTIDE SEQUENCE [LARGE SCALE GENOMIC DNA]</scope>
    <source>
        <strain evidence="1 2">MAFF212206</strain>
    </source>
</reference>
<dbReference type="EMBL" id="BGJZ01000226">
    <property type="protein sequence ID" value="GBH11144.1"/>
    <property type="molecule type" value="Genomic_DNA"/>
</dbReference>
<protein>
    <submittedName>
        <fullName evidence="1">Aryl-phospho-beta-D-glucosidase BglC</fullName>
    </submittedName>
</protein>